<dbReference type="PROSITE" id="PS00232">
    <property type="entry name" value="CADHERIN_1"/>
    <property type="match status" value="2"/>
</dbReference>
<evidence type="ECO:0000256" key="7">
    <source>
        <dbReference type="ARBA" id="ARBA00023180"/>
    </source>
</evidence>
<sequence length="936" mass="104700">MGLILNSTFRVTPDGRVQLTGPLDYEGQRSYEIPVQVRDGEFTAYAVLTVQVMDTNDEPPRFELNPKHIIASEHASPGMLIGQLRIYDSDGEEVNGNVRCFEPTGLERSQPLAFLPDPRQQPHSSVYDLTTRLFLDRESEDHAKDGRLFVYLVCVDGNDVHNGRTANRQHTSTMTITLTIQDENDHPPLFDQTVYHAQIPENNEIGEKIIQVRATDMDEGPNAQVIYSLLDRTNFEVDPVSGWISANRIYDREERDSYQVTVIASDQGVPQISSSVLLNLTILDQNDHAPRLVSANEHGRGEPDNLCNRCTLLYVYENSPANTLIGNLQALDEDSAARENLEFNTSKILKIKAYISLSERESEISITQQGIIIHALSTTGTVTIIVRDENDNPPVFVGPKVLLNADHIESLQSAHSESALWLYDQPLTDSKEVKYSQEKEAILVEKSDPHISDGAYERNSSAEQKSIRVSVHEEPGYLIATLQATDPDKDENGQIVYRAEEVARIRENFTTRDQARRGMLWTHSDLGHIVLRRQLDKFDLGVHFIRVTASDRSVLKPLKVSKSFFSSILQLLTLLVEDIPKSRLGSIYPLDWTVTQESQTAQDAIWGPLLITALTVISVVVIATILTTIILCSRRHNRGDSCFQRKQNDSVVKLKTEQHAEKNNQFTFQNPSDGFEKRDDLLLDSNEMTQEDQRVVQAHGEDIPHTFFKSQDEIIPLNIHSEALNTSIMFFESETKRSSNNYADQAINVTPDLIIPKQSKSNRVRLSKKENPCEFYGKQCMGHDGCSSSSSIPTSNNAKLTADSAGDEIDKATGPYSPFKGGFLIATQPVFEHLRQISSPEVHPLKVSFNPTDLNLSGPSQSVLSAEQLVAIPSVSCGVDTKHVLFAATTTNPRPSFSKLDQIELVNIFVDPERIFSKNVINVVSGKDSYDEQSFS</sequence>
<dbReference type="Pfam" id="PF00028">
    <property type="entry name" value="Cadherin"/>
    <property type="match status" value="1"/>
</dbReference>
<keyword evidence="12" id="KW-1185">Reference proteome</keyword>
<dbReference type="PANTHER" id="PTHR24028">
    <property type="entry name" value="CADHERIN-87A"/>
    <property type="match status" value="1"/>
</dbReference>
<evidence type="ECO:0000256" key="3">
    <source>
        <dbReference type="ARBA" id="ARBA00022737"/>
    </source>
</evidence>
<dbReference type="OrthoDB" id="6252479at2759"/>
<evidence type="ECO:0000256" key="8">
    <source>
        <dbReference type="PROSITE-ProRule" id="PRU00043"/>
    </source>
</evidence>
<feature type="transmembrane region" description="Helical" evidence="9">
    <location>
        <begin position="605"/>
        <end position="631"/>
    </location>
</feature>
<comment type="subcellular location">
    <subcellularLocation>
        <location evidence="1">Membrane</location>
        <topology evidence="1">Single-pass membrane protein</topology>
    </subcellularLocation>
</comment>
<dbReference type="SMART" id="SM00112">
    <property type="entry name" value="CA"/>
    <property type="match status" value="4"/>
</dbReference>
<evidence type="ECO:0000259" key="10">
    <source>
        <dbReference type="PROSITE" id="PS50268"/>
    </source>
</evidence>
<feature type="domain" description="Cadherin" evidence="10">
    <location>
        <begin position="9"/>
        <end position="62"/>
    </location>
</feature>
<dbReference type="STRING" id="46835.A0A504YSX1"/>
<dbReference type="InterPro" id="IPR050174">
    <property type="entry name" value="Protocadherin/Cadherin-CA"/>
</dbReference>
<keyword evidence="5 9" id="KW-1133">Transmembrane helix</keyword>
<keyword evidence="2 9" id="KW-0812">Transmembrane</keyword>
<dbReference type="InterPro" id="IPR015919">
    <property type="entry name" value="Cadherin-like_sf"/>
</dbReference>
<dbReference type="PRINTS" id="PR00205">
    <property type="entry name" value="CADHERIN"/>
</dbReference>
<gene>
    <name evidence="11" type="ORF">FGIG_00616</name>
</gene>
<name>A0A504YSX1_FASGI</name>
<dbReference type="SUPFAM" id="SSF49313">
    <property type="entry name" value="Cadherin-like"/>
    <property type="match status" value="5"/>
</dbReference>
<reference evidence="11 12" key="1">
    <citation type="submission" date="2019-04" db="EMBL/GenBank/DDBJ databases">
        <title>Annotation for the trematode Fasciola gigantica.</title>
        <authorList>
            <person name="Choi Y.-J."/>
        </authorList>
    </citation>
    <scope>NUCLEOTIDE SEQUENCE [LARGE SCALE GENOMIC DNA]</scope>
    <source>
        <strain evidence="11">Uganda_cow_1</strain>
    </source>
</reference>
<evidence type="ECO:0000256" key="6">
    <source>
        <dbReference type="ARBA" id="ARBA00023136"/>
    </source>
</evidence>
<dbReference type="GO" id="GO:0005509">
    <property type="term" value="F:calcium ion binding"/>
    <property type="evidence" value="ECO:0007669"/>
    <property type="project" value="UniProtKB-UniRule"/>
</dbReference>
<keyword evidence="4 8" id="KW-0106">Calcium</keyword>
<dbReference type="AlphaFoldDB" id="A0A504YSX1"/>
<dbReference type="FunFam" id="2.60.40.60:FF:000020">
    <property type="entry name" value="Dachsous cadherin-related 1b"/>
    <property type="match status" value="1"/>
</dbReference>
<evidence type="ECO:0000313" key="12">
    <source>
        <dbReference type="Proteomes" id="UP000316759"/>
    </source>
</evidence>
<dbReference type="EMBL" id="SUNJ01004366">
    <property type="protein sequence ID" value="TPP64494.1"/>
    <property type="molecule type" value="Genomic_DNA"/>
</dbReference>
<keyword evidence="6 9" id="KW-0472">Membrane</keyword>
<dbReference type="CDD" id="cd11304">
    <property type="entry name" value="Cadherin_repeat"/>
    <property type="match status" value="4"/>
</dbReference>
<feature type="domain" description="Cadherin" evidence="10">
    <location>
        <begin position="191"/>
        <end position="292"/>
    </location>
</feature>
<feature type="domain" description="Cadherin" evidence="10">
    <location>
        <begin position="63"/>
        <end position="190"/>
    </location>
</feature>
<evidence type="ECO:0000256" key="2">
    <source>
        <dbReference type="ARBA" id="ARBA00022692"/>
    </source>
</evidence>
<dbReference type="PANTHER" id="PTHR24028:SF328">
    <property type="entry name" value="CADHERIN-3"/>
    <property type="match status" value="1"/>
</dbReference>
<dbReference type="InterPro" id="IPR002126">
    <property type="entry name" value="Cadherin-like_dom"/>
</dbReference>
<dbReference type="GO" id="GO:0005886">
    <property type="term" value="C:plasma membrane"/>
    <property type="evidence" value="ECO:0007669"/>
    <property type="project" value="InterPro"/>
</dbReference>
<evidence type="ECO:0000256" key="1">
    <source>
        <dbReference type="ARBA" id="ARBA00004167"/>
    </source>
</evidence>
<accession>A0A504YSX1</accession>
<evidence type="ECO:0000256" key="5">
    <source>
        <dbReference type="ARBA" id="ARBA00022989"/>
    </source>
</evidence>
<protein>
    <submittedName>
        <fullName evidence="11">Protocadherin gamma-B5</fullName>
    </submittedName>
</protein>
<evidence type="ECO:0000256" key="9">
    <source>
        <dbReference type="SAM" id="Phobius"/>
    </source>
</evidence>
<dbReference type="InterPro" id="IPR020894">
    <property type="entry name" value="Cadherin_CS"/>
</dbReference>
<dbReference type="Proteomes" id="UP000316759">
    <property type="component" value="Unassembled WGS sequence"/>
</dbReference>
<keyword evidence="3" id="KW-0677">Repeat</keyword>
<feature type="domain" description="Cadherin" evidence="10">
    <location>
        <begin position="302"/>
        <end position="396"/>
    </location>
</feature>
<dbReference type="GO" id="GO:0007156">
    <property type="term" value="P:homophilic cell adhesion via plasma membrane adhesion molecules"/>
    <property type="evidence" value="ECO:0007669"/>
    <property type="project" value="InterPro"/>
</dbReference>
<comment type="caution">
    <text evidence="11">The sequence shown here is derived from an EMBL/GenBank/DDBJ whole genome shotgun (WGS) entry which is preliminary data.</text>
</comment>
<keyword evidence="7" id="KW-0325">Glycoprotein</keyword>
<dbReference type="PROSITE" id="PS50268">
    <property type="entry name" value="CADHERIN_2"/>
    <property type="match status" value="5"/>
</dbReference>
<dbReference type="Gene3D" id="2.60.40.60">
    <property type="entry name" value="Cadherins"/>
    <property type="match status" value="4"/>
</dbReference>
<feature type="domain" description="Cadherin" evidence="10">
    <location>
        <begin position="461"/>
        <end position="591"/>
    </location>
</feature>
<proteinExistence type="predicted"/>
<evidence type="ECO:0000313" key="11">
    <source>
        <dbReference type="EMBL" id="TPP64494.1"/>
    </source>
</evidence>
<evidence type="ECO:0000256" key="4">
    <source>
        <dbReference type="ARBA" id="ARBA00022837"/>
    </source>
</evidence>
<organism evidence="11 12">
    <name type="scientific">Fasciola gigantica</name>
    <name type="common">Giant liver fluke</name>
    <dbReference type="NCBI Taxonomy" id="46835"/>
    <lineage>
        <taxon>Eukaryota</taxon>
        <taxon>Metazoa</taxon>
        <taxon>Spiralia</taxon>
        <taxon>Lophotrochozoa</taxon>
        <taxon>Platyhelminthes</taxon>
        <taxon>Trematoda</taxon>
        <taxon>Digenea</taxon>
        <taxon>Plagiorchiida</taxon>
        <taxon>Echinostomata</taxon>
        <taxon>Echinostomatoidea</taxon>
        <taxon>Fasciolidae</taxon>
        <taxon>Fasciola</taxon>
    </lineage>
</organism>